<dbReference type="PANTHER" id="PTHR11802:SF201">
    <property type="entry name" value="CARBOXYPEPTIDASE"/>
    <property type="match status" value="1"/>
</dbReference>
<dbReference type="EMBL" id="CAJJDN010000054">
    <property type="protein sequence ID" value="CAD8089533.1"/>
    <property type="molecule type" value="Genomic_DNA"/>
</dbReference>
<dbReference type="Proteomes" id="UP000692954">
    <property type="component" value="Unassembled WGS sequence"/>
</dbReference>
<name>A0A8S1NJE4_9CILI</name>
<gene>
    <name evidence="2" type="ORF">PSON_ATCC_30995.1.T0540168</name>
</gene>
<dbReference type="InterPro" id="IPR001563">
    <property type="entry name" value="Peptidase_S10"/>
</dbReference>
<accession>A0A8S1NJE4</accession>
<protein>
    <recommendedName>
        <fullName evidence="1">Carboxypeptidase</fullName>
        <ecNumber evidence="1">3.4.16.-</ecNumber>
    </recommendedName>
</protein>
<dbReference type="FunFam" id="3.40.50.1820:FF:000253">
    <property type="entry name" value="Carboxypeptidase"/>
    <property type="match status" value="1"/>
</dbReference>
<dbReference type="EC" id="3.4.16.-" evidence="1"/>
<evidence type="ECO:0000313" key="3">
    <source>
        <dbReference type="Proteomes" id="UP000692954"/>
    </source>
</evidence>
<keyword evidence="1" id="KW-0378">Hydrolase</keyword>
<feature type="signal peptide" evidence="1">
    <location>
        <begin position="1"/>
        <end position="16"/>
    </location>
</feature>
<dbReference type="AlphaFoldDB" id="A0A8S1NJE4"/>
<keyword evidence="3" id="KW-1185">Reference proteome</keyword>
<dbReference type="InterPro" id="IPR018202">
    <property type="entry name" value="Ser_caboxypep_ser_AS"/>
</dbReference>
<feature type="chain" id="PRO_5036516004" description="Carboxypeptidase" evidence="1">
    <location>
        <begin position="17"/>
        <end position="463"/>
    </location>
</feature>
<dbReference type="Pfam" id="PF00450">
    <property type="entry name" value="Peptidase_S10"/>
    <property type="match status" value="1"/>
</dbReference>
<evidence type="ECO:0000313" key="2">
    <source>
        <dbReference type="EMBL" id="CAD8089533.1"/>
    </source>
</evidence>
<organism evidence="2 3">
    <name type="scientific">Paramecium sonneborni</name>
    <dbReference type="NCBI Taxonomy" id="65129"/>
    <lineage>
        <taxon>Eukaryota</taxon>
        <taxon>Sar</taxon>
        <taxon>Alveolata</taxon>
        <taxon>Ciliophora</taxon>
        <taxon>Intramacronucleata</taxon>
        <taxon>Oligohymenophorea</taxon>
        <taxon>Peniculida</taxon>
        <taxon>Parameciidae</taxon>
        <taxon>Paramecium</taxon>
    </lineage>
</organism>
<dbReference type="GO" id="GO:0004185">
    <property type="term" value="F:serine-type carboxypeptidase activity"/>
    <property type="evidence" value="ECO:0007669"/>
    <property type="project" value="UniProtKB-UniRule"/>
</dbReference>
<dbReference type="PROSITE" id="PS00131">
    <property type="entry name" value="CARBOXYPEPT_SER_SER"/>
    <property type="match status" value="1"/>
</dbReference>
<dbReference type="GO" id="GO:0006508">
    <property type="term" value="P:proteolysis"/>
    <property type="evidence" value="ECO:0007669"/>
    <property type="project" value="UniProtKB-KW"/>
</dbReference>
<keyword evidence="1" id="KW-0732">Signal</keyword>
<dbReference type="OrthoDB" id="443318at2759"/>
<comment type="caution">
    <text evidence="2">The sequence shown here is derived from an EMBL/GenBank/DDBJ whole genome shotgun (WGS) entry which is preliminary data.</text>
</comment>
<sequence length="463" mass="53455">MMKCVIIATILLSVTCIDFVADEFRWPDWPIDYSFKTWSGLIDFNDTGVMRNLHYVFVESQTENAEVEPQPVILWLNGGPGCSSMLGLMQEIGPFVIDNGETEYKENPWSWNKKAHLLILESPFGVGFSKPSPDKNYNFTDEKTGEFNYQAIRRWFDTFTYYRGRDFYIAGESYAGMYIPYTAQALLEGEKNVDEDEKINFKGILIGNGVLINNEKFRSQTALKFLGRRSFIDYTNQFILSHNCAAQPLSASCRQAKKSLDDAIALINPYGVYSYCWGDSTIKEFKVERQSKHRFSYTPWLNLFEDDDDNNAPCIDFGPLANKLNTEIYKQAFHVDNDTLWTGCNDQIYAQYTKSEGSYLILPELFKAGIDILLYSGDQDLAVSMVETLESIKQIPGYKRIKDWTPYMNQHPGELQNQLAGWIEEYNYFRFQVIRGAGHMVPQDQRENSWFMLDNFINRIRGA</sequence>
<evidence type="ECO:0000256" key="1">
    <source>
        <dbReference type="RuleBase" id="RU361156"/>
    </source>
</evidence>
<dbReference type="PANTHER" id="PTHR11802">
    <property type="entry name" value="SERINE PROTEASE FAMILY S10 SERINE CARBOXYPEPTIDASE"/>
    <property type="match status" value="1"/>
</dbReference>
<comment type="similarity">
    <text evidence="1">Belongs to the peptidase S10 family.</text>
</comment>
<reference evidence="2" key="1">
    <citation type="submission" date="2021-01" db="EMBL/GenBank/DDBJ databases">
        <authorList>
            <consortium name="Genoscope - CEA"/>
            <person name="William W."/>
        </authorList>
    </citation>
    <scope>NUCLEOTIDE SEQUENCE</scope>
</reference>
<proteinExistence type="inferred from homology"/>
<keyword evidence="1" id="KW-0121">Carboxypeptidase</keyword>
<keyword evidence="1" id="KW-0645">Protease</keyword>